<evidence type="ECO:0000256" key="10">
    <source>
        <dbReference type="ARBA" id="ARBA00042926"/>
    </source>
</evidence>
<accession>A0A811KQW6</accession>
<dbReference type="InterPro" id="IPR050984">
    <property type="entry name" value="Gfo/Idh/MocA_domain"/>
</dbReference>
<evidence type="ECO:0000313" key="17">
    <source>
        <dbReference type="EMBL" id="CAD5218045.1"/>
    </source>
</evidence>
<keyword evidence="18" id="KW-1185">Reference proteome</keyword>
<evidence type="ECO:0000259" key="15">
    <source>
        <dbReference type="Pfam" id="PF01408"/>
    </source>
</evidence>
<feature type="domain" description="GFO/IDH/MocA-like oxidoreductase" evidence="16">
    <location>
        <begin position="135"/>
        <end position="248"/>
    </location>
</feature>
<dbReference type="InterPro" id="IPR036291">
    <property type="entry name" value="NAD(P)-bd_dom_sf"/>
</dbReference>
<evidence type="ECO:0000256" key="5">
    <source>
        <dbReference type="ARBA" id="ARBA00022729"/>
    </source>
</evidence>
<comment type="similarity">
    <text evidence="3">Belongs to the Gfo/Idh/MocA family.</text>
</comment>
<proteinExistence type="inferred from homology"/>
<evidence type="ECO:0000256" key="9">
    <source>
        <dbReference type="ARBA" id="ARBA00040603"/>
    </source>
</evidence>
<evidence type="ECO:0000259" key="16">
    <source>
        <dbReference type="Pfam" id="PF22725"/>
    </source>
</evidence>
<dbReference type="EC" id="1.1.1.179" evidence="8"/>
<feature type="domain" description="Gfo/Idh/MocA-like oxidoreductase N-terminal" evidence="15">
    <location>
        <begin position="6"/>
        <end position="126"/>
    </location>
</feature>
<dbReference type="InterPro" id="IPR001534">
    <property type="entry name" value="Transthyretin-like"/>
</dbReference>
<dbReference type="EMBL" id="CAJFCV020000002">
    <property type="protein sequence ID" value="CAG9102537.1"/>
    <property type="molecule type" value="Genomic_DNA"/>
</dbReference>
<keyword evidence="6" id="KW-0560">Oxidoreductase</keyword>
<dbReference type="GO" id="GO:0047837">
    <property type="term" value="F:D-xylose 1-dehydrogenase (NADP+) activity"/>
    <property type="evidence" value="ECO:0007669"/>
    <property type="project" value="UniProtKB-EC"/>
</dbReference>
<evidence type="ECO:0000256" key="14">
    <source>
        <dbReference type="ARBA" id="ARBA00049233"/>
    </source>
</evidence>
<dbReference type="InterPro" id="IPR055170">
    <property type="entry name" value="GFO_IDH_MocA-like_dom"/>
</dbReference>
<evidence type="ECO:0000256" key="4">
    <source>
        <dbReference type="ARBA" id="ARBA00022525"/>
    </source>
</evidence>
<dbReference type="OrthoDB" id="2129491at2759"/>
<dbReference type="Proteomes" id="UP000659654">
    <property type="component" value="Unassembled WGS sequence"/>
</dbReference>
<dbReference type="SUPFAM" id="SSF55347">
    <property type="entry name" value="Glyceraldehyde-3-phosphate dehydrogenase-like, C-terminal domain"/>
    <property type="match status" value="1"/>
</dbReference>
<comment type="subcellular location">
    <subcellularLocation>
        <location evidence="1">Secreted</location>
    </subcellularLocation>
</comment>
<keyword evidence="4" id="KW-0964">Secreted</keyword>
<evidence type="ECO:0000256" key="7">
    <source>
        <dbReference type="ARBA" id="ARBA00038853"/>
    </source>
</evidence>
<dbReference type="InterPro" id="IPR000683">
    <property type="entry name" value="Gfo/Idh/MocA-like_OxRdtase_N"/>
</dbReference>
<dbReference type="GO" id="GO:0047115">
    <property type="term" value="F:trans-1,2-dihydrobenzene-1,2-diol dehydrogenase activity"/>
    <property type="evidence" value="ECO:0007669"/>
    <property type="project" value="UniProtKB-EC"/>
</dbReference>
<sequence>MAETTLKWGILGCGNICNDFVMALDKTERKHKVVAIGASSLQRAEEFYKSHSLDAKVYGDYESVLADKNVDVIYIGLRNYLHHDHVIKALKAGKNVLCEKPLGLNLKQTQNMIETAKSAGKLLVEGYWSLHFPAYRKLDSILAKKEYGKAYKVEASFGYTLPSDFVNLERGETMLTTLGCYTIMVAHFVYKTKGEVFKVDWAVNEKGGDKRTKLTLNFGEGKQAVLTFDETQSLENKLKVHCERGVIEIDQPFWCPTLLTTITGEGSQNYEFPLNDDRKFNYPNSSGLRYEIDHIYDTIVRKKTQSEIVSFDLSINVQQVVDEQSFLMRSLVIIVALFGVSCALRQQAVGAEGTLLCGDKPATNVRVALWDEDDGPDPDDKLAEARTDSNGYFKIHGSTRELTNIDPRLKFYHDCDDGIKPGQRKVKLAIPSQYIFSGTEPKKWFKLGTLNLESKFHKEERDLL</sequence>
<dbReference type="SMR" id="A0A811KQW6"/>
<comment type="similarity">
    <text evidence="2">Belongs to the nematode transthyretin-like family.</text>
</comment>
<dbReference type="Gene3D" id="3.30.360.10">
    <property type="entry name" value="Dihydrodipicolinate Reductase, domain 2"/>
    <property type="match status" value="1"/>
</dbReference>
<dbReference type="Pfam" id="PF01060">
    <property type="entry name" value="TTR-52"/>
    <property type="match status" value="1"/>
</dbReference>
<comment type="catalytic activity">
    <reaction evidence="14">
        <text>D-xylose + NADP(+) = D-xylono-1,5-lactone + NADPH + H(+)</text>
        <dbReference type="Rhea" id="RHEA:22000"/>
        <dbReference type="ChEBI" id="CHEBI:15378"/>
        <dbReference type="ChEBI" id="CHEBI:15867"/>
        <dbReference type="ChEBI" id="CHEBI:53455"/>
        <dbReference type="ChEBI" id="CHEBI:57783"/>
        <dbReference type="ChEBI" id="CHEBI:58349"/>
        <dbReference type="EC" id="1.1.1.179"/>
    </reaction>
</comment>
<evidence type="ECO:0000256" key="2">
    <source>
        <dbReference type="ARBA" id="ARBA00010112"/>
    </source>
</evidence>
<reference evidence="17" key="1">
    <citation type="submission" date="2020-09" db="EMBL/GenBank/DDBJ databases">
        <authorList>
            <person name="Kikuchi T."/>
        </authorList>
    </citation>
    <scope>NUCLEOTIDE SEQUENCE</scope>
    <source>
        <strain evidence="17">Ka4C1</strain>
    </source>
</reference>
<dbReference type="AlphaFoldDB" id="A0A811KQW6"/>
<dbReference type="EC" id="1.3.1.20" evidence="7"/>
<evidence type="ECO:0000313" key="18">
    <source>
        <dbReference type="Proteomes" id="UP000659654"/>
    </source>
</evidence>
<dbReference type="PANTHER" id="PTHR22604">
    <property type="entry name" value="OXIDOREDUCTASES"/>
    <property type="match status" value="1"/>
</dbReference>
<keyword evidence="5" id="KW-0732">Signal</keyword>
<dbReference type="GO" id="GO:0000166">
    <property type="term" value="F:nucleotide binding"/>
    <property type="evidence" value="ECO:0007669"/>
    <property type="project" value="InterPro"/>
</dbReference>
<evidence type="ECO:0000256" key="12">
    <source>
        <dbReference type="ARBA" id="ARBA00043025"/>
    </source>
</evidence>
<evidence type="ECO:0000256" key="1">
    <source>
        <dbReference type="ARBA" id="ARBA00004613"/>
    </source>
</evidence>
<dbReference type="Pfam" id="PF01408">
    <property type="entry name" value="GFO_IDH_MocA"/>
    <property type="match status" value="1"/>
</dbReference>
<protein>
    <recommendedName>
        <fullName evidence="9">Trans-1,2-dihydrobenzene-1,2-diol dehydrogenase</fullName>
        <ecNumber evidence="8">1.1.1.179</ecNumber>
        <ecNumber evidence="7">1.3.1.20</ecNumber>
    </recommendedName>
    <alternativeName>
        <fullName evidence="12">D-xylose 1-dehydrogenase</fullName>
    </alternativeName>
    <alternativeName>
        <fullName evidence="11">D-xylose-NADP dehydrogenase</fullName>
    </alternativeName>
    <alternativeName>
        <fullName evidence="10">Dimeric dihydrodiol dehydrogenase</fullName>
    </alternativeName>
</protein>
<name>A0A811KQW6_BURXY</name>
<dbReference type="EMBL" id="CAJFDI010000002">
    <property type="protein sequence ID" value="CAD5218045.1"/>
    <property type="molecule type" value="Genomic_DNA"/>
</dbReference>
<evidence type="ECO:0000256" key="11">
    <source>
        <dbReference type="ARBA" id="ARBA00042988"/>
    </source>
</evidence>
<evidence type="ECO:0000256" key="6">
    <source>
        <dbReference type="ARBA" id="ARBA00023002"/>
    </source>
</evidence>
<evidence type="ECO:0000256" key="3">
    <source>
        <dbReference type="ARBA" id="ARBA00010928"/>
    </source>
</evidence>
<dbReference type="SUPFAM" id="SSF51735">
    <property type="entry name" value="NAD(P)-binding Rossmann-fold domains"/>
    <property type="match status" value="1"/>
</dbReference>
<dbReference type="PANTHER" id="PTHR22604:SF105">
    <property type="entry name" value="TRANS-1,2-DIHYDROBENZENE-1,2-DIOL DEHYDROGENASE"/>
    <property type="match status" value="1"/>
</dbReference>
<dbReference type="Proteomes" id="UP000582659">
    <property type="component" value="Unassembled WGS sequence"/>
</dbReference>
<dbReference type="GO" id="GO:0005576">
    <property type="term" value="C:extracellular region"/>
    <property type="evidence" value="ECO:0007669"/>
    <property type="project" value="UniProtKB-SubCell"/>
</dbReference>
<dbReference type="Gene3D" id="3.40.50.720">
    <property type="entry name" value="NAD(P)-binding Rossmann-like Domain"/>
    <property type="match status" value="1"/>
</dbReference>
<comment type="catalytic activity">
    <reaction evidence="13">
        <text>(1R,2R)-1,2-dihydrobenzene-1,2-diol + NADP(+) = catechol + NADPH + H(+)</text>
        <dbReference type="Rhea" id="RHEA:16729"/>
        <dbReference type="ChEBI" id="CHEBI:10702"/>
        <dbReference type="ChEBI" id="CHEBI:15378"/>
        <dbReference type="ChEBI" id="CHEBI:18135"/>
        <dbReference type="ChEBI" id="CHEBI:57783"/>
        <dbReference type="ChEBI" id="CHEBI:58349"/>
        <dbReference type="EC" id="1.3.1.20"/>
    </reaction>
</comment>
<dbReference type="Gene3D" id="2.60.40.3330">
    <property type="match status" value="1"/>
</dbReference>
<evidence type="ECO:0000256" key="8">
    <source>
        <dbReference type="ARBA" id="ARBA00038984"/>
    </source>
</evidence>
<dbReference type="Pfam" id="PF22725">
    <property type="entry name" value="GFO_IDH_MocA_C3"/>
    <property type="match status" value="1"/>
</dbReference>
<organism evidence="17 18">
    <name type="scientific">Bursaphelenchus xylophilus</name>
    <name type="common">Pinewood nematode worm</name>
    <name type="synonym">Aphelenchoides xylophilus</name>
    <dbReference type="NCBI Taxonomy" id="6326"/>
    <lineage>
        <taxon>Eukaryota</taxon>
        <taxon>Metazoa</taxon>
        <taxon>Ecdysozoa</taxon>
        <taxon>Nematoda</taxon>
        <taxon>Chromadorea</taxon>
        <taxon>Rhabditida</taxon>
        <taxon>Tylenchina</taxon>
        <taxon>Tylenchomorpha</taxon>
        <taxon>Aphelenchoidea</taxon>
        <taxon>Aphelenchoididae</taxon>
        <taxon>Bursaphelenchus</taxon>
    </lineage>
</organism>
<dbReference type="InterPro" id="IPR038479">
    <property type="entry name" value="Transthyretin-like_sf"/>
</dbReference>
<gene>
    <name evidence="17" type="ORF">BXYJ_LOCUS5438</name>
</gene>
<dbReference type="GO" id="GO:0009986">
    <property type="term" value="C:cell surface"/>
    <property type="evidence" value="ECO:0007669"/>
    <property type="project" value="InterPro"/>
</dbReference>
<comment type="caution">
    <text evidence="17">The sequence shown here is derived from an EMBL/GenBank/DDBJ whole genome shotgun (WGS) entry which is preliminary data.</text>
</comment>
<evidence type="ECO:0000256" key="13">
    <source>
        <dbReference type="ARBA" id="ARBA00047423"/>
    </source>
</evidence>